<evidence type="ECO:0000256" key="1">
    <source>
        <dbReference type="SAM" id="Phobius"/>
    </source>
</evidence>
<dbReference type="PIRSF" id="PIRSF031501">
    <property type="entry name" value="QueT"/>
    <property type="match status" value="1"/>
</dbReference>
<accession>A0A7G9S0B4</accession>
<keyword evidence="1" id="KW-0812">Transmembrane</keyword>
<proteinExistence type="predicted"/>
<feature type="transmembrane region" description="Helical" evidence="1">
    <location>
        <begin position="94"/>
        <end position="115"/>
    </location>
</feature>
<dbReference type="RefSeq" id="WP_187534491.1">
    <property type="nucleotide sequence ID" value="NZ_CBCSHU010000001.1"/>
</dbReference>
<protein>
    <submittedName>
        <fullName evidence="2">QueT transporter family protein</fullName>
    </submittedName>
</protein>
<name>A0A7G9S0B4_9FIRM</name>
<feature type="transmembrane region" description="Helical" evidence="1">
    <location>
        <begin position="38"/>
        <end position="62"/>
    </location>
</feature>
<dbReference type="PANTHER" id="PTHR40044:SF1">
    <property type="entry name" value="INTEGRAL MEMBRANE PROTEIN"/>
    <property type="match status" value="1"/>
</dbReference>
<feature type="transmembrane region" description="Helical" evidence="1">
    <location>
        <begin position="121"/>
        <end position="143"/>
    </location>
</feature>
<dbReference type="Proteomes" id="UP000515928">
    <property type="component" value="Chromosome"/>
</dbReference>
<dbReference type="KEGG" id="eio:H9L01_02675"/>
<keyword evidence="3" id="KW-1185">Reference proteome</keyword>
<organism evidence="2 3">
    <name type="scientific">Erysipelothrix inopinata</name>
    <dbReference type="NCBI Taxonomy" id="225084"/>
    <lineage>
        <taxon>Bacteria</taxon>
        <taxon>Bacillati</taxon>
        <taxon>Bacillota</taxon>
        <taxon>Erysipelotrichia</taxon>
        <taxon>Erysipelotrichales</taxon>
        <taxon>Erysipelotrichaceae</taxon>
        <taxon>Erysipelothrix</taxon>
    </lineage>
</organism>
<dbReference type="PANTHER" id="PTHR40044">
    <property type="entry name" value="INTEGRAL MEMBRANE PROTEIN-RELATED"/>
    <property type="match status" value="1"/>
</dbReference>
<evidence type="ECO:0000313" key="2">
    <source>
        <dbReference type="EMBL" id="QNN61289.1"/>
    </source>
</evidence>
<feature type="transmembrane region" description="Helical" evidence="1">
    <location>
        <begin position="6"/>
        <end position="26"/>
    </location>
</feature>
<keyword evidence="1" id="KW-1133">Transmembrane helix</keyword>
<gene>
    <name evidence="2" type="ORF">H9L01_02675</name>
</gene>
<keyword evidence="1" id="KW-0472">Membrane</keyword>
<dbReference type="EMBL" id="CP060715">
    <property type="protein sequence ID" value="QNN61289.1"/>
    <property type="molecule type" value="Genomic_DNA"/>
</dbReference>
<evidence type="ECO:0000313" key="3">
    <source>
        <dbReference type="Proteomes" id="UP000515928"/>
    </source>
</evidence>
<dbReference type="InterPro" id="IPR010387">
    <property type="entry name" value="QueT"/>
</dbReference>
<sequence>MKTKDLVLQAFIAALYVALSYMLAPFTYGPIQVRVAEALLILVLISPKHSIGIIIGCFITNLGSPLGLIDIIFGTLATTLTCVAMAYTKNKYVALLWPSVINGIIVGIILTYAVYGELTLIMNIASVFIGEFVATFIPGFILMKPVVNNPKIKEYFG</sequence>
<dbReference type="Pfam" id="PF06177">
    <property type="entry name" value="QueT"/>
    <property type="match status" value="1"/>
</dbReference>
<reference evidence="2 3" key="1">
    <citation type="submission" date="2020-08" db="EMBL/GenBank/DDBJ databases">
        <title>Genome sequence of Erysipelothrix inopinata DSM 15511T.</title>
        <authorList>
            <person name="Hyun D.-W."/>
            <person name="Bae J.-W."/>
        </authorList>
    </citation>
    <scope>NUCLEOTIDE SEQUENCE [LARGE SCALE GENOMIC DNA]</scope>
    <source>
        <strain evidence="2 3">DSM 15511</strain>
    </source>
</reference>
<dbReference type="AlphaFoldDB" id="A0A7G9S0B4"/>